<reference evidence="2" key="1">
    <citation type="submission" date="2024-05" db="EMBL/GenBank/DDBJ databases">
        <title>30 novel species of actinomycetes from the DSMZ collection.</title>
        <authorList>
            <person name="Nouioui I."/>
        </authorList>
    </citation>
    <scope>NUCLEOTIDE SEQUENCE</scope>
    <source>
        <strain evidence="2">DSM 40712</strain>
    </source>
</reference>
<sequence length="67" mass="6513">MVPVLAVKAVVLGGGAAAVCGVGHPFAAVGLAVVMLVNTAAIEISRRAGPDSDPDRLPGQGPEGAHT</sequence>
<dbReference type="Proteomes" id="UP001180724">
    <property type="component" value="Unassembled WGS sequence"/>
</dbReference>
<dbReference type="RefSeq" id="WP_311584441.1">
    <property type="nucleotide sequence ID" value="NZ_JAVRFH010000076.1"/>
</dbReference>
<dbReference type="EMBL" id="JAVRFH010000076">
    <property type="protein sequence ID" value="MDT0615836.1"/>
    <property type="molecule type" value="Genomic_DNA"/>
</dbReference>
<keyword evidence="3" id="KW-1185">Reference proteome</keyword>
<feature type="compositionally biased region" description="Basic and acidic residues" evidence="1">
    <location>
        <begin position="45"/>
        <end position="56"/>
    </location>
</feature>
<comment type="caution">
    <text evidence="2">The sequence shown here is derived from an EMBL/GenBank/DDBJ whole genome shotgun (WGS) entry which is preliminary data.</text>
</comment>
<evidence type="ECO:0000313" key="2">
    <source>
        <dbReference type="EMBL" id="MDT0615836.1"/>
    </source>
</evidence>
<organism evidence="2 3">
    <name type="scientific">Streptomyces lancefieldiae</name>
    <dbReference type="NCBI Taxonomy" id="3075520"/>
    <lineage>
        <taxon>Bacteria</taxon>
        <taxon>Bacillati</taxon>
        <taxon>Actinomycetota</taxon>
        <taxon>Actinomycetes</taxon>
        <taxon>Kitasatosporales</taxon>
        <taxon>Streptomycetaceae</taxon>
        <taxon>Streptomyces</taxon>
    </lineage>
</organism>
<evidence type="ECO:0000256" key="1">
    <source>
        <dbReference type="SAM" id="MobiDB-lite"/>
    </source>
</evidence>
<name>A0ABU3B065_9ACTN</name>
<evidence type="ECO:0000313" key="3">
    <source>
        <dbReference type="Proteomes" id="UP001180724"/>
    </source>
</evidence>
<gene>
    <name evidence="2" type="ORF">RM812_37510</name>
</gene>
<proteinExistence type="predicted"/>
<protein>
    <submittedName>
        <fullName evidence="2">Uncharacterized protein</fullName>
    </submittedName>
</protein>
<accession>A0ABU3B065</accession>
<feature type="region of interest" description="Disordered" evidence="1">
    <location>
        <begin position="45"/>
        <end position="67"/>
    </location>
</feature>